<evidence type="ECO:0000259" key="1">
    <source>
        <dbReference type="Pfam" id="PF01738"/>
    </source>
</evidence>
<dbReference type="GO" id="GO:0016787">
    <property type="term" value="F:hydrolase activity"/>
    <property type="evidence" value="ECO:0007669"/>
    <property type="project" value="InterPro"/>
</dbReference>
<reference evidence="2" key="1">
    <citation type="journal article" date="2020" name="J. Eukaryot. Microbiol.">
        <title>De novo Sequencing, Assembly and Annotation of the Transcriptome for the Free-Living Testate Amoeba Arcella intermedia.</title>
        <authorList>
            <person name="Ribeiro G.M."/>
            <person name="Porfirio-Sousa A.L."/>
            <person name="Maurer-Alcala X.X."/>
            <person name="Katz L.A."/>
            <person name="Lahr D.J.G."/>
        </authorList>
    </citation>
    <scope>NUCLEOTIDE SEQUENCE</scope>
</reference>
<protein>
    <recommendedName>
        <fullName evidence="1">Dienelactone hydrolase domain-containing protein</fullName>
    </recommendedName>
</protein>
<accession>A0A6B2LG48</accession>
<sequence>MDVYHVGTGEKAVIVVYEVFGMESGRVKLISDQLAHHGFQVILPDFFRSDIFSGDWNNFKPWLFKFPWPKVKEDLQSKVLPFLHANGAKCIGMVGFCWGNWVVFHACAELGDIKAGASAHPSAVKACEHFGEDVGEIIKEIHVPNLVLTAGNDPDSIKPGGVHAENLKKSGGEVDEYKEQNHGWVTRGDLSDPKVEAAVKDATDKIIAFFKRHL</sequence>
<evidence type="ECO:0000313" key="2">
    <source>
        <dbReference type="EMBL" id="NDV35944.1"/>
    </source>
</evidence>
<feature type="domain" description="Dienelactone hydrolase" evidence="1">
    <location>
        <begin position="10"/>
        <end position="213"/>
    </location>
</feature>
<dbReference type="Pfam" id="PF01738">
    <property type="entry name" value="DLH"/>
    <property type="match status" value="1"/>
</dbReference>
<dbReference type="Gene3D" id="3.40.50.1820">
    <property type="entry name" value="alpha/beta hydrolase"/>
    <property type="match status" value="1"/>
</dbReference>
<proteinExistence type="predicted"/>
<organism evidence="2">
    <name type="scientific">Arcella intermedia</name>
    <dbReference type="NCBI Taxonomy" id="1963864"/>
    <lineage>
        <taxon>Eukaryota</taxon>
        <taxon>Amoebozoa</taxon>
        <taxon>Tubulinea</taxon>
        <taxon>Elardia</taxon>
        <taxon>Arcellinida</taxon>
        <taxon>Sphaerothecina</taxon>
        <taxon>Arcellidae</taxon>
        <taxon>Arcella</taxon>
    </lineage>
</organism>
<dbReference type="InterPro" id="IPR002925">
    <property type="entry name" value="Dienelactn_hydro"/>
</dbReference>
<dbReference type="PANTHER" id="PTHR17630:SF44">
    <property type="entry name" value="PROTEIN AIM2"/>
    <property type="match status" value="1"/>
</dbReference>
<dbReference type="AlphaFoldDB" id="A0A6B2LG48"/>
<dbReference type="InterPro" id="IPR029058">
    <property type="entry name" value="AB_hydrolase_fold"/>
</dbReference>
<dbReference type="EMBL" id="GIBP01006975">
    <property type="protein sequence ID" value="NDV35944.1"/>
    <property type="molecule type" value="Transcribed_RNA"/>
</dbReference>
<name>A0A6B2LG48_9EUKA</name>
<dbReference type="PANTHER" id="PTHR17630">
    <property type="entry name" value="DIENELACTONE HYDROLASE"/>
    <property type="match status" value="1"/>
</dbReference>
<dbReference type="SUPFAM" id="SSF53474">
    <property type="entry name" value="alpha/beta-Hydrolases"/>
    <property type="match status" value="1"/>
</dbReference>